<organism evidence="1 2">
    <name type="scientific">Staphylococcus hyicus</name>
    <dbReference type="NCBI Taxonomy" id="1284"/>
    <lineage>
        <taxon>Bacteria</taxon>
        <taxon>Bacillati</taxon>
        <taxon>Bacillota</taxon>
        <taxon>Bacilli</taxon>
        <taxon>Bacillales</taxon>
        <taxon>Staphylococcaceae</taxon>
        <taxon>Staphylococcus</taxon>
    </lineage>
</organism>
<gene>
    <name evidence="1" type="ORF">QUC96_006040</name>
</gene>
<dbReference type="Proteomes" id="UP001234913">
    <property type="component" value="Chromosome"/>
</dbReference>
<protein>
    <submittedName>
        <fullName evidence="1">Helix-turn-helix domain-containing protein</fullName>
    </submittedName>
</protein>
<accession>A0ACD5FQ49</accession>
<sequence>MIDVKTLEIVKAHALDLLKLDMNVFELTDYKQMSHIFKSPFTNVKRKQFKIDFQHFISQLESRKIYHYKNLFGVQYVLFKYKKCNQIVIIGPFLEKRPNERMCHEMLLNANISISNLTTLKQYLIKVPVCHYNDALKMAHLAVRFLKNKFSHYPVMHIDFNFHPESVSYAEQKLQHHYMMTDIKARYELENKMLAAIQNGNIDEALALHTQINLFVSGLKRLKDDLLNLKYRAYLQNTLCRKTIEKARVNLLTIDVLSAKYAALIDEAENIEILEIVTHDMIREYAETALKVNALKHTPKINKVIQYIEMYLDQTLTLSELAKSVKLSPTYLSRTFSQEIGKTIPQYIMELRLKKACDLLETTEMPIEHVAQYVGFKRQSYFSHCFKKVYGCTPIQYKQTYNEKSKRFLRWF</sequence>
<proteinExistence type="predicted"/>
<dbReference type="EMBL" id="CP171742">
    <property type="protein sequence ID" value="XKR70382.1"/>
    <property type="molecule type" value="Genomic_DNA"/>
</dbReference>
<evidence type="ECO:0000313" key="1">
    <source>
        <dbReference type="EMBL" id="XKR70382.1"/>
    </source>
</evidence>
<reference evidence="1" key="1">
    <citation type="submission" date="2024-09" db="EMBL/GenBank/DDBJ databases">
        <authorList>
            <person name="Gagne-Thivierge C."/>
        </authorList>
    </citation>
    <scope>NUCLEOTIDE SEQUENCE</scope>
    <source>
        <strain evidence="1">SC310</strain>
    </source>
</reference>
<keyword evidence="2" id="KW-1185">Reference proteome</keyword>
<name>A0ACD5FQ49_STAHY</name>
<evidence type="ECO:0000313" key="2">
    <source>
        <dbReference type="Proteomes" id="UP001234913"/>
    </source>
</evidence>